<accession>A0ACB8ULA5</accession>
<sequence length="252" mass="27323">MFTDATTPFPSMTSTTRPRCISNASTSSPPLSSSPSLSSTSSSSMRTVRTYTSRPQPSNHRRPSLDHIASRSERISHVLRTPTRHRAQSSPINPDQLYDKMPSSPLSPIGDREREYVDFTLRKQSKGKPTLEWACAAARVSGRRNLGVEDDKDIEPMLLDAGGDTEDEGDVHEAITPSSSQGREAKIWRSRSAASTQIESPSDYLLATPKAKGDPKLLDETKPQVATADADVMDAALALCGLGTTFSSSSRT</sequence>
<protein>
    <submittedName>
        <fullName evidence="1">Uncharacterized protein</fullName>
    </submittedName>
</protein>
<dbReference type="Proteomes" id="UP001055072">
    <property type="component" value="Unassembled WGS sequence"/>
</dbReference>
<keyword evidence="2" id="KW-1185">Reference proteome</keyword>
<organism evidence="1 2">
    <name type="scientific">Irpex rosettiformis</name>
    <dbReference type="NCBI Taxonomy" id="378272"/>
    <lineage>
        <taxon>Eukaryota</taxon>
        <taxon>Fungi</taxon>
        <taxon>Dikarya</taxon>
        <taxon>Basidiomycota</taxon>
        <taxon>Agaricomycotina</taxon>
        <taxon>Agaricomycetes</taxon>
        <taxon>Polyporales</taxon>
        <taxon>Irpicaceae</taxon>
        <taxon>Irpex</taxon>
    </lineage>
</organism>
<gene>
    <name evidence="1" type="ORF">BDY19DRAFT_916532</name>
</gene>
<evidence type="ECO:0000313" key="1">
    <source>
        <dbReference type="EMBL" id="KAI0095164.1"/>
    </source>
</evidence>
<dbReference type="EMBL" id="MU274900">
    <property type="protein sequence ID" value="KAI0095164.1"/>
    <property type="molecule type" value="Genomic_DNA"/>
</dbReference>
<evidence type="ECO:0000313" key="2">
    <source>
        <dbReference type="Proteomes" id="UP001055072"/>
    </source>
</evidence>
<reference evidence="1" key="1">
    <citation type="journal article" date="2021" name="Environ. Microbiol.">
        <title>Gene family expansions and transcriptome signatures uncover fungal adaptations to wood decay.</title>
        <authorList>
            <person name="Hage H."/>
            <person name="Miyauchi S."/>
            <person name="Viragh M."/>
            <person name="Drula E."/>
            <person name="Min B."/>
            <person name="Chaduli D."/>
            <person name="Navarro D."/>
            <person name="Favel A."/>
            <person name="Norest M."/>
            <person name="Lesage-Meessen L."/>
            <person name="Balint B."/>
            <person name="Merenyi Z."/>
            <person name="de Eugenio L."/>
            <person name="Morin E."/>
            <person name="Martinez A.T."/>
            <person name="Baldrian P."/>
            <person name="Stursova M."/>
            <person name="Martinez M.J."/>
            <person name="Novotny C."/>
            <person name="Magnuson J.K."/>
            <person name="Spatafora J.W."/>
            <person name="Maurice S."/>
            <person name="Pangilinan J."/>
            <person name="Andreopoulos W."/>
            <person name="LaButti K."/>
            <person name="Hundley H."/>
            <person name="Na H."/>
            <person name="Kuo A."/>
            <person name="Barry K."/>
            <person name="Lipzen A."/>
            <person name="Henrissat B."/>
            <person name="Riley R."/>
            <person name="Ahrendt S."/>
            <person name="Nagy L.G."/>
            <person name="Grigoriev I.V."/>
            <person name="Martin F."/>
            <person name="Rosso M.N."/>
        </authorList>
    </citation>
    <scope>NUCLEOTIDE SEQUENCE</scope>
    <source>
        <strain evidence="1">CBS 384.51</strain>
    </source>
</reference>
<name>A0ACB8ULA5_9APHY</name>
<proteinExistence type="predicted"/>
<comment type="caution">
    <text evidence="1">The sequence shown here is derived from an EMBL/GenBank/DDBJ whole genome shotgun (WGS) entry which is preliminary data.</text>
</comment>